<accession>A0A1I2IM80</accession>
<evidence type="ECO:0000256" key="1">
    <source>
        <dbReference type="SAM" id="SignalP"/>
    </source>
</evidence>
<keyword evidence="4" id="KW-1185">Reference proteome</keyword>
<dbReference type="Pfam" id="PF16225">
    <property type="entry name" value="DUF4884"/>
    <property type="match status" value="1"/>
</dbReference>
<reference evidence="2 4" key="1">
    <citation type="submission" date="2016-10" db="EMBL/GenBank/DDBJ databases">
        <authorList>
            <person name="de Groot N.N."/>
        </authorList>
    </citation>
    <scope>NUCLEOTIDE SEQUENCE [LARGE SCALE GENOMIC DNA]</scope>
    <source>
        <strain evidence="2 4">CGMCC 1.9156</strain>
    </source>
</reference>
<feature type="chain" id="PRO_5036021054" evidence="1">
    <location>
        <begin position="24"/>
        <end position="91"/>
    </location>
</feature>
<evidence type="ECO:0000313" key="3">
    <source>
        <dbReference type="EMBL" id="TDN97213.1"/>
    </source>
</evidence>
<name>A0A1I2IM80_9BACT</name>
<dbReference type="Proteomes" id="UP000198964">
    <property type="component" value="Unassembled WGS sequence"/>
</dbReference>
<reference evidence="3 5" key="2">
    <citation type="submission" date="2019-03" db="EMBL/GenBank/DDBJ databases">
        <title>Freshwater and sediment microbial communities from various areas in North America, analyzing microbe dynamics in response to fracking.</title>
        <authorList>
            <person name="Lamendella R."/>
        </authorList>
    </citation>
    <scope>NUCLEOTIDE SEQUENCE [LARGE SCALE GENOMIC DNA]</scope>
    <source>
        <strain evidence="3 5">114D</strain>
    </source>
</reference>
<dbReference type="AlphaFoldDB" id="A0A1I2IM80"/>
<dbReference type="InterPro" id="IPR032618">
    <property type="entry name" value="DUF4884"/>
</dbReference>
<dbReference type="EMBL" id="SNWI01000010">
    <property type="protein sequence ID" value="TDN97213.1"/>
    <property type="molecule type" value="Genomic_DNA"/>
</dbReference>
<dbReference type="Proteomes" id="UP000294848">
    <property type="component" value="Unassembled WGS sequence"/>
</dbReference>
<proteinExistence type="predicted"/>
<keyword evidence="1" id="KW-0732">Signal</keyword>
<evidence type="ECO:0000313" key="4">
    <source>
        <dbReference type="Proteomes" id="UP000198964"/>
    </source>
</evidence>
<sequence>MKTKRLFQALALFLGIGFFASCATEIPISNLAPQNNDTYNVSYLFEHDGCKVYRFYDRGHYVYFTNCKGEVTSIKNDSTETRILNINEIVE</sequence>
<evidence type="ECO:0000313" key="5">
    <source>
        <dbReference type="Proteomes" id="UP000294848"/>
    </source>
</evidence>
<gene>
    <name evidence="3" type="ORF">DET52_110130</name>
    <name evidence="2" type="ORF">SAMN05216283_106130</name>
</gene>
<dbReference type="PROSITE" id="PS51257">
    <property type="entry name" value="PROKAR_LIPOPROTEIN"/>
    <property type="match status" value="1"/>
</dbReference>
<organism evidence="2 4">
    <name type="scientific">Sunxiuqinia elliptica</name>
    <dbReference type="NCBI Taxonomy" id="655355"/>
    <lineage>
        <taxon>Bacteria</taxon>
        <taxon>Pseudomonadati</taxon>
        <taxon>Bacteroidota</taxon>
        <taxon>Bacteroidia</taxon>
        <taxon>Marinilabiliales</taxon>
        <taxon>Prolixibacteraceae</taxon>
        <taxon>Sunxiuqinia</taxon>
    </lineage>
</organism>
<feature type="signal peptide" evidence="1">
    <location>
        <begin position="1"/>
        <end position="23"/>
    </location>
</feature>
<protein>
    <submittedName>
        <fullName evidence="3">Uncharacterized protein DUF4884</fullName>
    </submittedName>
</protein>
<dbReference type="STRING" id="655355.SAMN05216283_106130"/>
<dbReference type="EMBL" id="FONW01000006">
    <property type="protein sequence ID" value="SFF43354.1"/>
    <property type="molecule type" value="Genomic_DNA"/>
</dbReference>
<dbReference type="RefSeq" id="WP_093920263.1">
    <property type="nucleotide sequence ID" value="NZ_FONW01000006.1"/>
</dbReference>
<evidence type="ECO:0000313" key="2">
    <source>
        <dbReference type="EMBL" id="SFF43354.1"/>
    </source>
</evidence>
<dbReference type="OrthoDB" id="680575at2"/>